<keyword evidence="3" id="KW-1185">Reference proteome</keyword>
<dbReference type="InterPro" id="IPR053203">
    <property type="entry name" value="Cisplatin_resist-associated"/>
</dbReference>
<dbReference type="InParanoid" id="A0A136JKD9"/>
<feature type="compositionally biased region" description="Low complexity" evidence="1">
    <location>
        <begin position="55"/>
        <end position="68"/>
    </location>
</feature>
<name>A0A136JKD9_9PEZI</name>
<feature type="compositionally biased region" description="Pro residues" evidence="1">
    <location>
        <begin position="44"/>
        <end position="54"/>
    </location>
</feature>
<dbReference type="EMBL" id="KQ964245">
    <property type="protein sequence ID" value="KXJ97610.1"/>
    <property type="molecule type" value="Genomic_DNA"/>
</dbReference>
<evidence type="ECO:0000256" key="1">
    <source>
        <dbReference type="SAM" id="MobiDB-lite"/>
    </source>
</evidence>
<dbReference type="AlphaFoldDB" id="A0A136JKD9"/>
<accession>A0A136JKD9</accession>
<feature type="compositionally biased region" description="Basic and acidic residues" evidence="1">
    <location>
        <begin position="19"/>
        <end position="38"/>
    </location>
</feature>
<feature type="compositionally biased region" description="Basic and acidic residues" evidence="1">
    <location>
        <begin position="185"/>
        <end position="194"/>
    </location>
</feature>
<evidence type="ECO:0000313" key="2">
    <source>
        <dbReference type="EMBL" id="KXJ97610.1"/>
    </source>
</evidence>
<protein>
    <submittedName>
        <fullName evidence="2">Uncharacterized protein</fullName>
    </submittedName>
</protein>
<proteinExistence type="predicted"/>
<sequence length="194" mass="19953">MSDDVYRRAGRGGAGNYYSKKDIAEVDKRVKEQQDVESQKPVPEDLPPSDPADPPTTSTAASASSSAAYARSGRGGAGNFVDPAQEAATGASDIQGVSSTAASAASAANTTALSTSSAAGALRYSGRGGAGNFSHFNPSAAPVVDEEQERKRKETLEAGILKEIQDSLPEPPRTYHMHSGGTGNGKERAKGPDV</sequence>
<organism evidence="2 3">
    <name type="scientific">Microdochium bolleyi</name>
    <dbReference type="NCBI Taxonomy" id="196109"/>
    <lineage>
        <taxon>Eukaryota</taxon>
        <taxon>Fungi</taxon>
        <taxon>Dikarya</taxon>
        <taxon>Ascomycota</taxon>
        <taxon>Pezizomycotina</taxon>
        <taxon>Sordariomycetes</taxon>
        <taxon>Xylariomycetidae</taxon>
        <taxon>Xylariales</taxon>
        <taxon>Microdochiaceae</taxon>
        <taxon>Microdochium</taxon>
    </lineage>
</organism>
<evidence type="ECO:0000313" key="3">
    <source>
        <dbReference type="Proteomes" id="UP000070501"/>
    </source>
</evidence>
<feature type="region of interest" description="Disordered" evidence="1">
    <location>
        <begin position="1"/>
        <end position="194"/>
    </location>
</feature>
<dbReference type="PANTHER" id="PTHR34693">
    <property type="entry name" value="PROTEIN PAR32"/>
    <property type="match status" value="1"/>
</dbReference>
<dbReference type="PANTHER" id="PTHR34693:SF1">
    <property type="entry name" value="PROTEIN PAR32"/>
    <property type="match status" value="1"/>
</dbReference>
<dbReference type="Proteomes" id="UP000070501">
    <property type="component" value="Unassembled WGS sequence"/>
</dbReference>
<dbReference type="OrthoDB" id="4159136at2759"/>
<gene>
    <name evidence="2" type="ORF">Micbo1qcDRAFT_230216</name>
</gene>
<feature type="compositionally biased region" description="Low complexity" evidence="1">
    <location>
        <begin position="98"/>
        <end position="121"/>
    </location>
</feature>
<reference evidence="3" key="1">
    <citation type="submission" date="2016-02" db="EMBL/GenBank/DDBJ databases">
        <title>Draft genome sequence of Microdochium bolleyi, a fungal endophyte of beachgrass.</title>
        <authorList>
            <consortium name="DOE Joint Genome Institute"/>
            <person name="David A.S."/>
            <person name="May G."/>
            <person name="Haridas S."/>
            <person name="Lim J."/>
            <person name="Wang M."/>
            <person name="Labutti K."/>
            <person name="Lipzen A."/>
            <person name="Barry K."/>
            <person name="Grigoriev I.V."/>
        </authorList>
    </citation>
    <scope>NUCLEOTIDE SEQUENCE [LARGE SCALE GENOMIC DNA]</scope>
    <source>
        <strain evidence="3">J235TASD1</strain>
    </source>
</reference>